<dbReference type="Gene3D" id="1.10.287.110">
    <property type="entry name" value="DnaJ domain"/>
    <property type="match status" value="1"/>
</dbReference>
<comment type="caution">
    <text evidence="2">The sequence shown here is derived from an EMBL/GenBank/DDBJ whole genome shotgun (WGS) entry which is preliminary data.</text>
</comment>
<keyword evidence="3" id="KW-1185">Reference proteome</keyword>
<accession>A0A5N6Q0C8</accession>
<dbReference type="Pfam" id="PF14372">
    <property type="entry name" value="hAT-like_RNase-H"/>
    <property type="match status" value="1"/>
</dbReference>
<proteinExistence type="predicted"/>
<dbReference type="AlphaFoldDB" id="A0A5N6Q0C8"/>
<dbReference type="EMBL" id="SZYD01000001">
    <property type="protein sequence ID" value="KAD7477597.1"/>
    <property type="molecule type" value="Genomic_DNA"/>
</dbReference>
<dbReference type="SMART" id="SM00271">
    <property type="entry name" value="DnaJ"/>
    <property type="match status" value="1"/>
</dbReference>
<dbReference type="InterPro" id="IPR036869">
    <property type="entry name" value="J_dom_sf"/>
</dbReference>
<dbReference type="InterPro" id="IPR001623">
    <property type="entry name" value="DnaJ_domain"/>
</dbReference>
<dbReference type="InterPro" id="IPR025525">
    <property type="entry name" value="hAT-like_transposase_RNase-H"/>
</dbReference>
<dbReference type="Proteomes" id="UP000326396">
    <property type="component" value="Linkage Group LG1"/>
</dbReference>
<dbReference type="OrthoDB" id="445556at2759"/>
<dbReference type="InterPro" id="IPR018253">
    <property type="entry name" value="DnaJ_domain_CS"/>
</dbReference>
<dbReference type="InterPro" id="IPR052276">
    <property type="entry name" value="Diphthamide-biosynth_chaperone"/>
</dbReference>
<dbReference type="InterPro" id="IPR012337">
    <property type="entry name" value="RNaseH-like_sf"/>
</dbReference>
<dbReference type="GO" id="GO:0003677">
    <property type="term" value="F:DNA binding"/>
    <property type="evidence" value="ECO:0007669"/>
    <property type="project" value="InterPro"/>
</dbReference>
<dbReference type="CDD" id="cd06257">
    <property type="entry name" value="DnaJ"/>
    <property type="match status" value="1"/>
</dbReference>
<organism evidence="2 3">
    <name type="scientific">Mikania micrantha</name>
    <name type="common">bitter vine</name>
    <dbReference type="NCBI Taxonomy" id="192012"/>
    <lineage>
        <taxon>Eukaryota</taxon>
        <taxon>Viridiplantae</taxon>
        <taxon>Streptophyta</taxon>
        <taxon>Embryophyta</taxon>
        <taxon>Tracheophyta</taxon>
        <taxon>Spermatophyta</taxon>
        <taxon>Magnoliopsida</taxon>
        <taxon>eudicotyledons</taxon>
        <taxon>Gunneridae</taxon>
        <taxon>Pentapetalae</taxon>
        <taxon>asterids</taxon>
        <taxon>campanulids</taxon>
        <taxon>Asterales</taxon>
        <taxon>Asteraceae</taxon>
        <taxon>Asteroideae</taxon>
        <taxon>Heliantheae alliance</taxon>
        <taxon>Eupatorieae</taxon>
        <taxon>Mikania</taxon>
    </lineage>
</organism>
<dbReference type="PANTHER" id="PTHR44240:SF27">
    <property type="entry name" value="DNAJ DOMAIN, CHAPERONE J-DOMAIN SUPERFAMILY"/>
    <property type="match status" value="1"/>
</dbReference>
<evidence type="ECO:0000313" key="3">
    <source>
        <dbReference type="Proteomes" id="UP000326396"/>
    </source>
</evidence>
<dbReference type="Pfam" id="PF00226">
    <property type="entry name" value="DnaJ"/>
    <property type="match status" value="1"/>
</dbReference>
<evidence type="ECO:0000259" key="1">
    <source>
        <dbReference type="PROSITE" id="PS50076"/>
    </source>
</evidence>
<dbReference type="SUPFAM" id="SSF46565">
    <property type="entry name" value="Chaperone J-domain"/>
    <property type="match status" value="1"/>
</dbReference>
<name>A0A5N6Q0C8_9ASTR</name>
<feature type="domain" description="J" evidence="1">
    <location>
        <begin position="64"/>
        <end position="128"/>
    </location>
</feature>
<dbReference type="PROSITE" id="PS00636">
    <property type="entry name" value="DNAJ_1"/>
    <property type="match status" value="1"/>
</dbReference>
<dbReference type="PANTHER" id="PTHR44240">
    <property type="entry name" value="DNAJ DOMAIN (PROKARYOTIC HEAT SHOCK PROTEIN)-RELATED"/>
    <property type="match status" value="1"/>
</dbReference>
<reference evidence="2 3" key="1">
    <citation type="submission" date="2019-05" db="EMBL/GenBank/DDBJ databases">
        <title>Mikania micrantha, genome provides insights into the molecular mechanism of rapid growth.</title>
        <authorList>
            <person name="Liu B."/>
        </authorList>
    </citation>
    <scope>NUCLEOTIDE SEQUENCE [LARGE SCALE GENOMIC DNA]</scope>
    <source>
        <strain evidence="2">NLD-2019</strain>
        <tissue evidence="2">Leaf</tissue>
    </source>
</reference>
<evidence type="ECO:0000313" key="2">
    <source>
        <dbReference type="EMBL" id="KAD7477597.1"/>
    </source>
</evidence>
<dbReference type="PRINTS" id="PR00625">
    <property type="entry name" value="JDOMAIN"/>
</dbReference>
<dbReference type="SUPFAM" id="SSF53098">
    <property type="entry name" value="Ribonuclease H-like"/>
    <property type="match status" value="1"/>
</dbReference>
<sequence>MATLTTSSIFISPNFTFNSNQSVVSASVKYKRSTITAAYATAERTATANESGAIRSLRNPSHSSLYDVLGVRIGADTREIKSAYRKLARVLHPDVGSCDSSADEFMKVHSAYSTLADPEKRAVYDRSLVQRRAGDSSPVRSAGGYRCRRWETDQCWRLKGNKLKNPLLLLLFNRETRNRCLHIPWRPVDHHLHLFISSSSKSSSSFKEMDSKECEDIPSDDLDVIPDHAHWKYAKEIVGLLQLLKEKTVEVSCSTYAISHELYPQIMDIIENLEELYKKSSHLLDFKKMLSSMKDKFKKYFEDTNKKNMLFEFAVILDPRLKLEIIDFASKRTVDIIKTVNNNMTAEEYQCMVDKLVDDVKAEMQLLVTEYETLYQTGSDNLVRKDNDSGPTQPSKNSWMAKFEQYRGVGVQSFDVFKKIESMGLE</sequence>
<protein>
    <recommendedName>
        <fullName evidence="1">J domain-containing protein</fullName>
    </recommendedName>
</protein>
<dbReference type="PROSITE" id="PS50076">
    <property type="entry name" value="DNAJ_2"/>
    <property type="match status" value="1"/>
</dbReference>
<gene>
    <name evidence="2" type="ORF">E3N88_00733</name>
</gene>